<gene>
    <name evidence="6" type="ORF">Zmor_024268</name>
</gene>
<dbReference type="PROSITE" id="PS01359">
    <property type="entry name" value="ZF_PHD_1"/>
    <property type="match status" value="1"/>
</dbReference>
<dbReference type="SUPFAM" id="SSF57903">
    <property type="entry name" value="FYVE/PHD zinc finger"/>
    <property type="match status" value="1"/>
</dbReference>
<comment type="caution">
    <text evidence="6">The sequence shown here is derived from an EMBL/GenBank/DDBJ whole genome shotgun (WGS) entry which is preliminary data.</text>
</comment>
<dbReference type="EMBL" id="JALNTZ010000007">
    <property type="protein sequence ID" value="KAJ3646692.1"/>
    <property type="molecule type" value="Genomic_DNA"/>
</dbReference>
<keyword evidence="2 4" id="KW-0863">Zinc-finger</keyword>
<dbReference type="PROSITE" id="PS50016">
    <property type="entry name" value="ZF_PHD_2"/>
    <property type="match status" value="1"/>
</dbReference>
<keyword evidence="3" id="KW-0862">Zinc</keyword>
<dbReference type="AlphaFoldDB" id="A0AA38I2R1"/>
<proteinExistence type="predicted"/>
<dbReference type="InterPro" id="IPR019786">
    <property type="entry name" value="Zinc_finger_PHD-type_CS"/>
</dbReference>
<accession>A0AA38I2R1</accession>
<sequence length="250" mass="28861">MTCVICKKKVSRSADCVTCDLCRGAVHTECADLSRAEIECIRSKSRKIHFYCANCDIVATINNLKEELAGVKSELNELKNSQGKVIHQDSVKKLSDDDILMEIEDRNHRAANLVLFNLPESSEMNSSERKNDDMFRCRKIVIPENKNNVVNSQNCIRLGKFDNDKVRPVKIIFENPHQAIDALRTYKRSDNLYLNRDLTPRQQNYNFVIRTEFKNRLEKGEDNIFLKYVNGIPKIVPKKNLKNMQIPNSQ</sequence>
<dbReference type="SMART" id="SM00249">
    <property type="entry name" value="PHD"/>
    <property type="match status" value="1"/>
</dbReference>
<keyword evidence="7" id="KW-1185">Reference proteome</keyword>
<dbReference type="InterPro" id="IPR011011">
    <property type="entry name" value="Znf_FYVE_PHD"/>
</dbReference>
<evidence type="ECO:0000313" key="7">
    <source>
        <dbReference type="Proteomes" id="UP001168821"/>
    </source>
</evidence>
<dbReference type="InterPro" id="IPR013083">
    <property type="entry name" value="Znf_RING/FYVE/PHD"/>
</dbReference>
<dbReference type="InterPro" id="IPR019787">
    <property type="entry name" value="Znf_PHD-finger"/>
</dbReference>
<evidence type="ECO:0000256" key="3">
    <source>
        <dbReference type="ARBA" id="ARBA00022833"/>
    </source>
</evidence>
<evidence type="ECO:0000256" key="2">
    <source>
        <dbReference type="ARBA" id="ARBA00022771"/>
    </source>
</evidence>
<dbReference type="GO" id="GO:0008270">
    <property type="term" value="F:zinc ion binding"/>
    <property type="evidence" value="ECO:0007669"/>
    <property type="project" value="UniProtKB-KW"/>
</dbReference>
<keyword evidence="1" id="KW-0479">Metal-binding</keyword>
<dbReference type="Gene3D" id="3.30.40.10">
    <property type="entry name" value="Zinc/RING finger domain, C3HC4 (zinc finger)"/>
    <property type="match status" value="1"/>
</dbReference>
<name>A0AA38I2R1_9CUCU</name>
<dbReference type="CDD" id="cd15489">
    <property type="entry name" value="PHD_SF"/>
    <property type="match status" value="1"/>
</dbReference>
<dbReference type="Proteomes" id="UP001168821">
    <property type="component" value="Unassembled WGS sequence"/>
</dbReference>
<organism evidence="6 7">
    <name type="scientific">Zophobas morio</name>
    <dbReference type="NCBI Taxonomy" id="2755281"/>
    <lineage>
        <taxon>Eukaryota</taxon>
        <taxon>Metazoa</taxon>
        <taxon>Ecdysozoa</taxon>
        <taxon>Arthropoda</taxon>
        <taxon>Hexapoda</taxon>
        <taxon>Insecta</taxon>
        <taxon>Pterygota</taxon>
        <taxon>Neoptera</taxon>
        <taxon>Endopterygota</taxon>
        <taxon>Coleoptera</taxon>
        <taxon>Polyphaga</taxon>
        <taxon>Cucujiformia</taxon>
        <taxon>Tenebrionidae</taxon>
        <taxon>Zophobas</taxon>
    </lineage>
</organism>
<evidence type="ECO:0000256" key="4">
    <source>
        <dbReference type="PROSITE-ProRule" id="PRU00146"/>
    </source>
</evidence>
<evidence type="ECO:0000313" key="6">
    <source>
        <dbReference type="EMBL" id="KAJ3646692.1"/>
    </source>
</evidence>
<dbReference type="InterPro" id="IPR001965">
    <property type="entry name" value="Znf_PHD"/>
</dbReference>
<protein>
    <recommendedName>
        <fullName evidence="5">PHD-type domain-containing protein</fullName>
    </recommendedName>
</protein>
<reference evidence="6" key="1">
    <citation type="journal article" date="2023" name="G3 (Bethesda)">
        <title>Whole genome assemblies of Zophobas morio and Tenebrio molitor.</title>
        <authorList>
            <person name="Kaur S."/>
            <person name="Stinson S.A."/>
            <person name="diCenzo G.C."/>
        </authorList>
    </citation>
    <scope>NUCLEOTIDE SEQUENCE</scope>
    <source>
        <strain evidence="6">QUZm001</strain>
    </source>
</reference>
<evidence type="ECO:0000259" key="5">
    <source>
        <dbReference type="PROSITE" id="PS50016"/>
    </source>
</evidence>
<evidence type="ECO:0000256" key="1">
    <source>
        <dbReference type="ARBA" id="ARBA00022723"/>
    </source>
</evidence>
<feature type="domain" description="PHD-type" evidence="5">
    <location>
        <begin position="1"/>
        <end position="58"/>
    </location>
</feature>